<dbReference type="PROSITE" id="PS00903">
    <property type="entry name" value="CYT_DCMP_DEAMINASES_1"/>
    <property type="match status" value="1"/>
</dbReference>
<feature type="binding site" evidence="17">
    <location>
        <position position="102"/>
    </location>
    <ligand>
        <name>Zn(2+)</name>
        <dbReference type="ChEBI" id="CHEBI:29105"/>
        <note>catalytic</note>
    </ligand>
</feature>
<dbReference type="GO" id="GO:0008835">
    <property type="term" value="F:diaminohydroxyphosphoribosylaminopyrimidine deaminase activity"/>
    <property type="evidence" value="ECO:0007669"/>
    <property type="project" value="UniProtKB-EC"/>
</dbReference>
<sequence>MAAEGAIAPGLHRGSVTPRGDEAHEHWMQRCLDRARRGAGSVSPNPLVGAVIVGPDGSLLAEGWHETYGGPHAEANAVRAALDAHGADALRDATLYVNLEPCSHHGKTPPCTDLVLEAGIPRLVVGTIDPFPAVKGRGIRRLREHGVDVELGVLENECARLNEAFFHHVCTGRPLVTLKVAQTVDGRVATASGDSRWISGKSSRTLVHRWRSEVDGVLVGAGTAEADDPRLTVRHVKGRQPMRLVLDRHGRLPADLRLFTDDHVAQTIVVTATDTQLPYAGGFDERGGRVLRVAETETGHLNLRELLETLGQDGPARGNGAIDGPRPVQSLLVEAGPGLATALFQQDLVDRYFCFIAPKVSGRGMPTTGDLGTKEMRDALTFDDVCWEAVGNDMLLRGYRRSVGSNRQSENERADRD</sequence>
<dbReference type="CDD" id="cd01284">
    <property type="entry name" value="Riboflavin_deaminase-reductase"/>
    <property type="match status" value="1"/>
</dbReference>
<comment type="similarity">
    <text evidence="4">In the N-terminal section; belongs to the cytidine and deoxycytidylate deaminase family.</text>
</comment>
<evidence type="ECO:0000256" key="6">
    <source>
        <dbReference type="ARBA" id="ARBA00012766"/>
    </source>
</evidence>
<dbReference type="SUPFAM" id="SSF53927">
    <property type="entry name" value="Cytidine deaminase-like"/>
    <property type="match status" value="1"/>
</dbReference>
<dbReference type="InterPro" id="IPR004794">
    <property type="entry name" value="Eubact_RibD"/>
</dbReference>
<protein>
    <recommendedName>
        <fullName evidence="8">Riboflavin biosynthesis protein RibD</fullName>
        <ecNumber evidence="7">1.1.1.193</ecNumber>
        <ecNumber evidence="6">3.5.4.26</ecNumber>
    </recommendedName>
</protein>
<keyword evidence="12 16" id="KW-0521">NADP</keyword>
<feature type="active site" description="Proton donor" evidence="15">
    <location>
        <position position="74"/>
    </location>
</feature>
<dbReference type="Gene3D" id="3.40.140.10">
    <property type="entry name" value="Cytidine Deaminase, domain 2"/>
    <property type="match status" value="1"/>
</dbReference>
<feature type="binding site" evidence="16">
    <location>
        <position position="181"/>
    </location>
    <ligand>
        <name>NADP(+)</name>
        <dbReference type="ChEBI" id="CHEBI:58349"/>
    </ligand>
</feature>
<evidence type="ECO:0000256" key="11">
    <source>
        <dbReference type="ARBA" id="ARBA00022833"/>
    </source>
</evidence>
<name>A0A2A8CUZ0_9BACT</name>
<evidence type="ECO:0000256" key="9">
    <source>
        <dbReference type="ARBA" id="ARBA00022619"/>
    </source>
</evidence>
<evidence type="ECO:0000256" key="10">
    <source>
        <dbReference type="ARBA" id="ARBA00022723"/>
    </source>
</evidence>
<evidence type="ECO:0000256" key="15">
    <source>
        <dbReference type="PIRSR" id="PIRSR006769-1"/>
    </source>
</evidence>
<dbReference type="UniPathway" id="UPA00275">
    <property type="reaction ID" value="UER00401"/>
</dbReference>
<evidence type="ECO:0000256" key="5">
    <source>
        <dbReference type="ARBA" id="ARBA00007417"/>
    </source>
</evidence>
<keyword evidence="10 17" id="KW-0479">Metal-binding</keyword>
<keyword evidence="21" id="KW-1185">Reference proteome</keyword>
<accession>A0A2A8CUZ0</accession>
<dbReference type="PANTHER" id="PTHR38011:SF7">
    <property type="entry name" value="2,5-DIAMINO-6-RIBOSYLAMINO-4(3H)-PYRIMIDINONE 5'-PHOSPHATE REDUCTASE"/>
    <property type="match status" value="1"/>
</dbReference>
<feature type="binding site" evidence="16">
    <location>
        <position position="227"/>
    </location>
    <ligand>
        <name>NADP(+)</name>
        <dbReference type="ChEBI" id="CHEBI:58349"/>
    </ligand>
</feature>
<dbReference type="PANTHER" id="PTHR38011">
    <property type="entry name" value="DIHYDROFOLATE REDUCTASE FAMILY PROTEIN (AFU_ORTHOLOGUE AFUA_8G06820)"/>
    <property type="match status" value="1"/>
</dbReference>
<reference evidence="20 21" key="1">
    <citation type="submission" date="2017-10" db="EMBL/GenBank/DDBJ databases">
        <title>Draft genome of Longibacter Salinarum.</title>
        <authorList>
            <person name="Goh K.M."/>
            <person name="Shamsir M.S."/>
            <person name="Lim S.W."/>
        </authorList>
    </citation>
    <scope>NUCLEOTIDE SEQUENCE [LARGE SCALE GENOMIC DNA]</scope>
    <source>
        <strain evidence="20 21">KCTC 52045</strain>
    </source>
</reference>
<dbReference type="NCBIfam" id="TIGR00326">
    <property type="entry name" value="eubact_ribD"/>
    <property type="match status" value="1"/>
</dbReference>
<organism evidence="20 21">
    <name type="scientific">Longibacter salinarum</name>
    <dbReference type="NCBI Taxonomy" id="1850348"/>
    <lineage>
        <taxon>Bacteria</taxon>
        <taxon>Pseudomonadati</taxon>
        <taxon>Rhodothermota</taxon>
        <taxon>Rhodothermia</taxon>
        <taxon>Rhodothermales</taxon>
        <taxon>Salisaetaceae</taxon>
        <taxon>Longibacter</taxon>
    </lineage>
</organism>
<feature type="binding site" evidence="16">
    <location>
        <position position="223"/>
    </location>
    <ligand>
        <name>NADP(+)</name>
        <dbReference type="ChEBI" id="CHEBI:58349"/>
    </ligand>
</feature>
<dbReference type="GO" id="GO:0050661">
    <property type="term" value="F:NADP binding"/>
    <property type="evidence" value="ECO:0007669"/>
    <property type="project" value="InterPro"/>
</dbReference>
<evidence type="ECO:0000256" key="18">
    <source>
        <dbReference type="SAM" id="MobiDB-lite"/>
    </source>
</evidence>
<feature type="binding site" evidence="16">
    <location>
        <begin position="336"/>
        <end position="342"/>
    </location>
    <ligand>
        <name>NADP(+)</name>
        <dbReference type="ChEBI" id="CHEBI:58349"/>
    </ligand>
</feature>
<dbReference type="EC" id="3.5.4.26" evidence="6"/>
<evidence type="ECO:0000256" key="7">
    <source>
        <dbReference type="ARBA" id="ARBA00013173"/>
    </source>
</evidence>
<evidence type="ECO:0000256" key="8">
    <source>
        <dbReference type="ARBA" id="ARBA00019930"/>
    </source>
</evidence>
<feature type="binding site" evidence="16">
    <location>
        <position position="334"/>
    </location>
    <ligand>
        <name>substrate</name>
    </ligand>
</feature>
<dbReference type="SUPFAM" id="SSF53597">
    <property type="entry name" value="Dihydrofolate reductase-like"/>
    <property type="match status" value="1"/>
</dbReference>
<evidence type="ECO:0000256" key="3">
    <source>
        <dbReference type="ARBA" id="ARBA00004910"/>
    </source>
</evidence>
<evidence type="ECO:0000256" key="16">
    <source>
        <dbReference type="PIRSR" id="PIRSR006769-2"/>
    </source>
</evidence>
<keyword evidence="9" id="KW-0686">Riboflavin biosynthesis</keyword>
<dbReference type="InterPro" id="IPR016193">
    <property type="entry name" value="Cytidine_deaminase-like"/>
</dbReference>
<feature type="region of interest" description="Disordered" evidence="18">
    <location>
        <begin position="1"/>
        <end position="21"/>
    </location>
</feature>
<dbReference type="InterPro" id="IPR016192">
    <property type="entry name" value="APOBEC/CMP_deaminase_Zn-bd"/>
</dbReference>
<feature type="binding site" evidence="16">
    <location>
        <position position="234"/>
    </location>
    <ligand>
        <name>substrate</name>
    </ligand>
</feature>
<dbReference type="GO" id="GO:0008270">
    <property type="term" value="F:zinc ion binding"/>
    <property type="evidence" value="ECO:0007669"/>
    <property type="project" value="InterPro"/>
</dbReference>
<dbReference type="Pfam" id="PF00383">
    <property type="entry name" value="dCMP_cyt_deam_1"/>
    <property type="match status" value="1"/>
</dbReference>
<dbReference type="GO" id="GO:0009231">
    <property type="term" value="P:riboflavin biosynthetic process"/>
    <property type="evidence" value="ECO:0007669"/>
    <property type="project" value="UniProtKB-UniPathway"/>
</dbReference>
<dbReference type="OrthoDB" id="9800865at2"/>
<feature type="binding site" evidence="17">
    <location>
        <position position="72"/>
    </location>
    <ligand>
        <name>Zn(2+)</name>
        <dbReference type="ChEBI" id="CHEBI:29105"/>
        <note>catalytic</note>
    </ligand>
</feature>
<evidence type="ECO:0000259" key="19">
    <source>
        <dbReference type="PROSITE" id="PS51747"/>
    </source>
</evidence>
<evidence type="ECO:0000256" key="17">
    <source>
        <dbReference type="PIRSR" id="PIRSR006769-3"/>
    </source>
</evidence>
<dbReference type="Pfam" id="PF01872">
    <property type="entry name" value="RibD_C"/>
    <property type="match status" value="1"/>
</dbReference>
<evidence type="ECO:0000256" key="4">
    <source>
        <dbReference type="ARBA" id="ARBA00005259"/>
    </source>
</evidence>
<dbReference type="Gene3D" id="3.40.430.10">
    <property type="entry name" value="Dihydrofolate Reductase, subunit A"/>
    <property type="match status" value="1"/>
</dbReference>
<dbReference type="PROSITE" id="PS51747">
    <property type="entry name" value="CYT_DCMP_DEAMINASES_2"/>
    <property type="match status" value="1"/>
</dbReference>
<evidence type="ECO:0000313" key="20">
    <source>
        <dbReference type="EMBL" id="PEN12280.1"/>
    </source>
</evidence>
<proteinExistence type="inferred from homology"/>
<feature type="binding site" evidence="16">
    <location>
        <position position="211"/>
    </location>
    <ligand>
        <name>substrate</name>
    </ligand>
</feature>
<evidence type="ECO:0000256" key="12">
    <source>
        <dbReference type="ARBA" id="ARBA00022857"/>
    </source>
</evidence>
<feature type="binding site" evidence="16">
    <location>
        <position position="197"/>
    </location>
    <ligand>
        <name>NADP(+)</name>
        <dbReference type="ChEBI" id="CHEBI:58349"/>
    </ligand>
</feature>
<keyword evidence="11 17" id="KW-0862">Zinc</keyword>
<comment type="function">
    <text evidence="1">Converts 2,5-diamino-6-(ribosylamino)-4(3h)-pyrimidinone 5'-phosphate into 5-amino-6-(ribosylamino)-2,4(1h,3h)-pyrimidinedione 5'-phosphate.</text>
</comment>
<dbReference type="InterPro" id="IPR011549">
    <property type="entry name" value="RibD_C"/>
</dbReference>
<dbReference type="InterPro" id="IPR002125">
    <property type="entry name" value="CMP_dCMP_dom"/>
</dbReference>
<comment type="pathway">
    <text evidence="2">Cofactor biosynthesis; riboflavin biosynthesis; 5-amino-6-(D-ribitylamino)uracil from GTP: step 2/4.</text>
</comment>
<dbReference type="NCBIfam" id="TIGR00227">
    <property type="entry name" value="ribD_Cterm"/>
    <property type="match status" value="1"/>
</dbReference>
<feature type="domain" description="CMP/dCMP-type deaminase" evidence="19">
    <location>
        <begin position="22"/>
        <end position="150"/>
    </location>
</feature>
<comment type="cofactor">
    <cofactor evidence="17">
        <name>Zn(2+)</name>
        <dbReference type="ChEBI" id="CHEBI:29105"/>
    </cofactor>
    <text evidence="17">Binds 1 zinc ion.</text>
</comment>
<comment type="caution">
    <text evidence="20">The sequence shown here is derived from an EMBL/GenBank/DDBJ whole genome shotgun (WGS) entry which is preliminary data.</text>
</comment>
<evidence type="ECO:0000256" key="1">
    <source>
        <dbReference type="ARBA" id="ARBA00002151"/>
    </source>
</evidence>
<keyword evidence="14" id="KW-0511">Multifunctional enzyme</keyword>
<gene>
    <name evidence="20" type="primary">ribD</name>
    <name evidence="20" type="ORF">CRI94_14700</name>
</gene>
<evidence type="ECO:0000256" key="13">
    <source>
        <dbReference type="ARBA" id="ARBA00023002"/>
    </source>
</evidence>
<feature type="binding site" evidence="16">
    <location>
        <position position="195"/>
    </location>
    <ligand>
        <name>NADP(+)</name>
        <dbReference type="ChEBI" id="CHEBI:58349"/>
    </ligand>
</feature>
<dbReference type="InterPro" id="IPR002734">
    <property type="entry name" value="RibDG_C"/>
</dbReference>
<dbReference type="RefSeq" id="WP_098077478.1">
    <property type="nucleotide sequence ID" value="NZ_PDEQ01000008.1"/>
</dbReference>
<evidence type="ECO:0000256" key="14">
    <source>
        <dbReference type="ARBA" id="ARBA00023268"/>
    </source>
</evidence>
<comment type="pathway">
    <text evidence="3">Cofactor biosynthesis; riboflavin biosynthesis; 5-amino-6-(D-ribitylamino)uracil from GTP: step 3/4.</text>
</comment>
<dbReference type="InterPro" id="IPR024072">
    <property type="entry name" value="DHFR-like_dom_sf"/>
</dbReference>
<dbReference type="EMBL" id="PDEQ01000008">
    <property type="protein sequence ID" value="PEN12280.1"/>
    <property type="molecule type" value="Genomic_DNA"/>
</dbReference>
<dbReference type="EC" id="1.1.1.193" evidence="7"/>
<keyword evidence="13" id="KW-0560">Oxidoreductase</keyword>
<dbReference type="Proteomes" id="UP000220102">
    <property type="component" value="Unassembled WGS sequence"/>
</dbReference>
<dbReference type="InterPro" id="IPR050765">
    <property type="entry name" value="Riboflavin_Biosynth_HTPR"/>
</dbReference>
<evidence type="ECO:0000256" key="2">
    <source>
        <dbReference type="ARBA" id="ARBA00004882"/>
    </source>
</evidence>
<dbReference type="PIRSF" id="PIRSF006769">
    <property type="entry name" value="RibD"/>
    <property type="match status" value="1"/>
</dbReference>
<feature type="binding site" evidence="17">
    <location>
        <position position="111"/>
    </location>
    <ligand>
        <name>Zn(2+)</name>
        <dbReference type="ChEBI" id="CHEBI:29105"/>
        <note>catalytic</note>
    </ligand>
</feature>
<dbReference type="GO" id="GO:0008703">
    <property type="term" value="F:5-amino-6-(5-phosphoribosylamino)uracil reductase activity"/>
    <property type="evidence" value="ECO:0007669"/>
    <property type="project" value="UniProtKB-EC"/>
</dbReference>
<dbReference type="AlphaFoldDB" id="A0A2A8CUZ0"/>
<comment type="similarity">
    <text evidence="5">In the C-terminal section; belongs to the HTP reductase family.</text>
</comment>
<evidence type="ECO:0000313" key="21">
    <source>
        <dbReference type="Proteomes" id="UP000220102"/>
    </source>
</evidence>
<feature type="binding site" evidence="16">
    <location>
        <position position="231"/>
    </location>
    <ligand>
        <name>substrate</name>
    </ligand>
</feature>